<proteinExistence type="predicted"/>
<dbReference type="NCBIfam" id="NF038065">
    <property type="entry name" value="Pr6Pr"/>
    <property type="match status" value="1"/>
</dbReference>
<accession>A0A2L0D3Y9</accession>
<organism evidence="2 3">
    <name type="scientific">Streptococcus pluranimalium</name>
    <dbReference type="NCBI Taxonomy" id="82348"/>
    <lineage>
        <taxon>Bacteria</taxon>
        <taxon>Bacillati</taxon>
        <taxon>Bacillota</taxon>
        <taxon>Bacilli</taxon>
        <taxon>Lactobacillales</taxon>
        <taxon>Streptococcaceae</taxon>
        <taxon>Streptococcus</taxon>
    </lineage>
</organism>
<dbReference type="AlphaFoldDB" id="A0A2L0D3Y9"/>
<dbReference type="KEGG" id="splr:C0J00_04390"/>
<keyword evidence="1" id="KW-0472">Membrane</keyword>
<evidence type="ECO:0000313" key="2">
    <source>
        <dbReference type="EMBL" id="AUW96404.1"/>
    </source>
</evidence>
<feature type="transmembrane region" description="Helical" evidence="1">
    <location>
        <begin position="181"/>
        <end position="198"/>
    </location>
</feature>
<dbReference type="OrthoDB" id="2339644at2"/>
<dbReference type="InterPro" id="IPR049713">
    <property type="entry name" value="Pr6Pr-like"/>
</dbReference>
<evidence type="ECO:0000256" key="1">
    <source>
        <dbReference type="SAM" id="Phobius"/>
    </source>
</evidence>
<evidence type="ECO:0008006" key="4">
    <source>
        <dbReference type="Google" id="ProtNLM"/>
    </source>
</evidence>
<dbReference type="Proteomes" id="UP000238956">
    <property type="component" value="Chromosome"/>
</dbReference>
<keyword evidence="1" id="KW-0812">Transmembrane</keyword>
<reference evidence="2 3" key="2">
    <citation type="submission" date="2018-02" db="EMBL/GenBank/DDBJ databases">
        <title>Whole genome sequencing analysis of Streptococcus pluranimalium isolated from cattle infected mastitis in China.</title>
        <authorList>
            <person name="Zhang J.-R."/>
            <person name="Hu G.-Z."/>
        </authorList>
    </citation>
    <scope>NUCLEOTIDE SEQUENCE [LARGE SCALE GENOMIC DNA]</scope>
    <source>
        <strain evidence="2 3">TH11417</strain>
    </source>
</reference>
<sequence>MSKTLIYRLCLGILGLIGVSMQIYQDGWGMLLYYTVLSNILVFSFLFYLAVREAKSGKISDTKTLRIKAAVTMSITITFLVYHIMLAPLAEPDEFWNIRNMIVHYLVPIGFIADTLFIDRQKSYRWYDPFWWTGAPLVYFIFALFNGTVLKWRIPGAEDSPFAYFFINVNKYGWAQVGKNTIFILLAYIIVGFVLLTLKKGLGKKQ</sequence>
<feature type="transmembrane region" description="Helical" evidence="1">
    <location>
        <begin position="5"/>
        <end position="25"/>
    </location>
</feature>
<dbReference type="RefSeq" id="WP_104967732.1">
    <property type="nucleotide sequence ID" value="NZ_CP025536.1"/>
</dbReference>
<evidence type="ECO:0000313" key="3">
    <source>
        <dbReference type="Proteomes" id="UP000238956"/>
    </source>
</evidence>
<feature type="transmembrane region" description="Helical" evidence="1">
    <location>
        <begin position="31"/>
        <end position="51"/>
    </location>
</feature>
<name>A0A2L0D3Y9_9STRE</name>
<gene>
    <name evidence="2" type="ORF">C0J00_04390</name>
</gene>
<protein>
    <recommendedName>
        <fullName evidence="4">Pr6Pr family membrane protein</fullName>
    </recommendedName>
</protein>
<feature type="transmembrane region" description="Helical" evidence="1">
    <location>
        <begin position="130"/>
        <end position="150"/>
    </location>
</feature>
<keyword evidence="1" id="KW-1133">Transmembrane helix</keyword>
<dbReference type="GeneID" id="98393145"/>
<dbReference type="EMBL" id="CP025536">
    <property type="protein sequence ID" value="AUW96404.1"/>
    <property type="molecule type" value="Genomic_DNA"/>
</dbReference>
<keyword evidence="3" id="KW-1185">Reference proteome</keyword>
<feature type="transmembrane region" description="Helical" evidence="1">
    <location>
        <begin position="102"/>
        <end position="118"/>
    </location>
</feature>
<feature type="transmembrane region" description="Helical" evidence="1">
    <location>
        <begin position="71"/>
        <end position="90"/>
    </location>
</feature>
<reference evidence="2 3" key="1">
    <citation type="submission" date="2017-12" db="EMBL/GenBank/DDBJ databases">
        <authorList>
            <person name="Hurst M.R.H."/>
        </authorList>
    </citation>
    <scope>NUCLEOTIDE SEQUENCE [LARGE SCALE GENOMIC DNA]</scope>
    <source>
        <strain evidence="2 3">TH11417</strain>
    </source>
</reference>